<keyword evidence="7 9" id="KW-0862">Zinc</keyword>
<reference evidence="11 12" key="1">
    <citation type="journal article" date="2019" name="Nat. Med.">
        <title>A library of human gut bacterial isolates paired with longitudinal multiomics data enables mechanistic microbiome research.</title>
        <authorList>
            <person name="Poyet M."/>
            <person name="Groussin M."/>
            <person name="Gibbons S.M."/>
            <person name="Avila-Pacheco J."/>
            <person name="Jiang X."/>
            <person name="Kearney S.M."/>
            <person name="Perrotta A.R."/>
            <person name="Berdy B."/>
            <person name="Zhao S."/>
            <person name="Lieberman T.D."/>
            <person name="Swanson P.K."/>
            <person name="Smith M."/>
            <person name="Roesemann S."/>
            <person name="Alexander J.E."/>
            <person name="Rich S.A."/>
            <person name="Livny J."/>
            <person name="Vlamakis H."/>
            <person name="Clish C."/>
            <person name="Bullock K."/>
            <person name="Deik A."/>
            <person name="Scott J."/>
            <person name="Pierce K.A."/>
            <person name="Xavier R.J."/>
            <person name="Alm E.J."/>
        </authorList>
    </citation>
    <scope>NUCLEOTIDE SEQUENCE [LARGE SCALE GENOMIC DNA]</scope>
    <source>
        <strain evidence="11 12">BIOML-A10</strain>
    </source>
</reference>
<feature type="domain" description="Xylose isomerase-like TIM barrel" evidence="10">
    <location>
        <begin position="21"/>
        <end position="275"/>
    </location>
</feature>
<feature type="binding site" evidence="9">
    <location>
        <position position="145"/>
    </location>
    <ligand>
        <name>Zn(2+)</name>
        <dbReference type="ChEBI" id="CHEBI:29105"/>
        <label>2</label>
    </ligand>
</feature>
<feature type="binding site" evidence="9">
    <location>
        <position position="145"/>
    </location>
    <ligand>
        <name>Zn(2+)</name>
        <dbReference type="ChEBI" id="CHEBI:29105"/>
        <label>1</label>
    </ligand>
</feature>
<dbReference type="SUPFAM" id="SSF51658">
    <property type="entry name" value="Xylose isomerase-like"/>
    <property type="match status" value="1"/>
</dbReference>
<dbReference type="GO" id="GO:0003906">
    <property type="term" value="F:DNA-(apurinic or apyrimidinic site) endonuclease activity"/>
    <property type="evidence" value="ECO:0007669"/>
    <property type="project" value="TreeGrafter"/>
</dbReference>
<dbReference type="AlphaFoldDB" id="A0A7J4XG93"/>
<name>A0A7J4XG93_9BACE</name>
<comment type="function">
    <text evidence="9">Endonuclease IV plays a role in DNA repair. It cleaves phosphodiester bonds at apurinic or apyrimidinic (AP) sites, generating a 3'-hydroxyl group and a 5'-terminal sugar phosphate.</text>
</comment>
<dbReference type="GO" id="GO:0003677">
    <property type="term" value="F:DNA binding"/>
    <property type="evidence" value="ECO:0007669"/>
    <property type="project" value="InterPro"/>
</dbReference>
<keyword evidence="2 9" id="KW-0540">Nuclease</keyword>
<accession>A0A7J4XG93</accession>
<feature type="binding site" evidence="9">
    <location>
        <position position="69"/>
    </location>
    <ligand>
        <name>Zn(2+)</name>
        <dbReference type="ChEBI" id="CHEBI:29105"/>
        <label>1</label>
    </ligand>
</feature>
<dbReference type="RefSeq" id="WP_055295549.1">
    <property type="nucleotide sequence ID" value="NZ_CAXSTI010000004.1"/>
</dbReference>
<keyword evidence="5 9" id="KW-0227">DNA damage</keyword>
<comment type="cofactor">
    <cofactor evidence="9">
        <name>Zn(2+)</name>
        <dbReference type="ChEBI" id="CHEBI:29105"/>
    </cofactor>
    <text evidence="9">Binds 3 Zn(2+) ions.</text>
</comment>
<evidence type="ECO:0000256" key="5">
    <source>
        <dbReference type="ARBA" id="ARBA00022763"/>
    </source>
</evidence>
<feature type="binding site" evidence="9">
    <location>
        <position position="182"/>
    </location>
    <ligand>
        <name>Zn(2+)</name>
        <dbReference type="ChEBI" id="CHEBI:29105"/>
        <label>3</label>
    </ligand>
</feature>
<feature type="binding site" evidence="9">
    <location>
        <position position="227"/>
    </location>
    <ligand>
        <name>Zn(2+)</name>
        <dbReference type="ChEBI" id="CHEBI:29105"/>
        <label>3</label>
    </ligand>
</feature>
<dbReference type="PROSITE" id="PS00729">
    <property type="entry name" value="AP_NUCLEASE_F2_1"/>
    <property type="match status" value="1"/>
</dbReference>
<dbReference type="SMART" id="SM00518">
    <property type="entry name" value="AP2Ec"/>
    <property type="match status" value="1"/>
</dbReference>
<dbReference type="GO" id="GO:0008833">
    <property type="term" value="F:deoxyribonuclease IV (phage-T4-induced) activity"/>
    <property type="evidence" value="ECO:0007669"/>
    <property type="project" value="UniProtKB-UniRule"/>
</dbReference>
<sequence>MKYIGAHVSASGGVESAPVNAHKIGANAFALFTKNQRQWVSKPLTEESIRLFKENCAKYDFQPEYILPHDSYLINLGHPEPEGLEKSRAAFLDEMQRCEQLGLKLLNFHPGSHLNKISVEDCLSLIAESINITLEKTKEVTAVIENTAGQGSNLGNEFWHLKYIIDRVEDKTRVGVCLDTCHTFTAGYDLLEDYEKVFNEFEEVVGFQYLRAMHLNDSKKALGSRVDRHDSIGKGFIGFPFFEKLMRDPRFDNMPLILETIDETLWPQEIAWLREQSESK</sequence>
<dbReference type="GO" id="GO:0008081">
    <property type="term" value="F:phosphoric diester hydrolase activity"/>
    <property type="evidence" value="ECO:0007669"/>
    <property type="project" value="TreeGrafter"/>
</dbReference>
<dbReference type="Pfam" id="PF01261">
    <property type="entry name" value="AP_endonuc_2"/>
    <property type="match status" value="1"/>
</dbReference>
<gene>
    <name evidence="9" type="primary">nfo</name>
    <name evidence="11" type="ORF">F3F73_15625</name>
</gene>
<evidence type="ECO:0000259" key="10">
    <source>
        <dbReference type="Pfam" id="PF01261"/>
    </source>
</evidence>
<evidence type="ECO:0000256" key="4">
    <source>
        <dbReference type="ARBA" id="ARBA00022759"/>
    </source>
</evidence>
<evidence type="ECO:0000313" key="12">
    <source>
        <dbReference type="Proteomes" id="UP000422221"/>
    </source>
</evidence>
<dbReference type="EC" id="3.1.21.2" evidence="9"/>
<dbReference type="NCBIfam" id="TIGR00587">
    <property type="entry name" value="nfo"/>
    <property type="match status" value="1"/>
</dbReference>
<feature type="binding site" evidence="9">
    <location>
        <position position="259"/>
    </location>
    <ligand>
        <name>Zn(2+)</name>
        <dbReference type="ChEBI" id="CHEBI:29105"/>
        <label>2</label>
    </ligand>
</feature>
<dbReference type="GeneID" id="93116418"/>
<dbReference type="GO" id="GO:0008270">
    <property type="term" value="F:zinc ion binding"/>
    <property type="evidence" value="ECO:0007669"/>
    <property type="project" value="UniProtKB-UniRule"/>
</dbReference>
<evidence type="ECO:0000256" key="1">
    <source>
        <dbReference type="ARBA" id="ARBA00005340"/>
    </source>
</evidence>
<feature type="binding site" evidence="9">
    <location>
        <position position="214"/>
    </location>
    <ligand>
        <name>Zn(2+)</name>
        <dbReference type="ChEBI" id="CHEBI:29105"/>
        <label>2</label>
    </ligand>
</feature>
<dbReference type="Proteomes" id="UP000422221">
    <property type="component" value="Unassembled WGS sequence"/>
</dbReference>
<dbReference type="InterPro" id="IPR018246">
    <property type="entry name" value="AP_endonuc_F2_Zn_BS"/>
</dbReference>
<organism evidence="11 12">
    <name type="scientific">Bacteroides salyersiae</name>
    <dbReference type="NCBI Taxonomy" id="291644"/>
    <lineage>
        <taxon>Bacteria</taxon>
        <taxon>Pseudomonadati</taxon>
        <taxon>Bacteroidota</taxon>
        <taxon>Bacteroidia</taxon>
        <taxon>Bacteroidales</taxon>
        <taxon>Bacteroidaceae</taxon>
        <taxon>Bacteroides</taxon>
    </lineage>
</organism>
<dbReference type="InterPro" id="IPR001719">
    <property type="entry name" value="AP_endonuc_2"/>
</dbReference>
<dbReference type="PROSITE" id="PS51432">
    <property type="entry name" value="AP_NUCLEASE_F2_4"/>
    <property type="match status" value="1"/>
</dbReference>
<keyword evidence="4 9" id="KW-0255">Endonuclease</keyword>
<comment type="catalytic activity">
    <reaction evidence="9">
        <text>Endonucleolytic cleavage to 5'-phosphooligonucleotide end-products.</text>
        <dbReference type="EC" id="3.1.21.2"/>
    </reaction>
</comment>
<dbReference type="CDD" id="cd00019">
    <property type="entry name" value="AP2Ec"/>
    <property type="match status" value="1"/>
</dbReference>
<dbReference type="NCBIfam" id="NF002199">
    <property type="entry name" value="PRK01060.1-4"/>
    <property type="match status" value="1"/>
</dbReference>
<evidence type="ECO:0000256" key="2">
    <source>
        <dbReference type="ARBA" id="ARBA00022722"/>
    </source>
</evidence>
<dbReference type="Gene3D" id="3.20.20.150">
    <property type="entry name" value="Divalent-metal-dependent TIM barrel enzymes"/>
    <property type="match status" value="1"/>
</dbReference>
<dbReference type="PROSITE" id="PS00730">
    <property type="entry name" value="AP_NUCLEASE_F2_2"/>
    <property type="match status" value="1"/>
</dbReference>
<evidence type="ECO:0000256" key="3">
    <source>
        <dbReference type="ARBA" id="ARBA00022723"/>
    </source>
</evidence>
<comment type="caution">
    <text evidence="11">The sequence shown here is derived from an EMBL/GenBank/DDBJ whole genome shotgun (WGS) entry which is preliminary data.</text>
</comment>
<dbReference type="PANTHER" id="PTHR21445">
    <property type="entry name" value="ENDONUCLEASE IV ENDODEOXYRIBONUCLEASE IV"/>
    <property type="match status" value="1"/>
</dbReference>
<evidence type="ECO:0000313" key="11">
    <source>
        <dbReference type="EMBL" id="KAA3761951.1"/>
    </source>
</evidence>
<dbReference type="InterPro" id="IPR036237">
    <property type="entry name" value="Xyl_isomerase-like_sf"/>
</dbReference>
<dbReference type="GO" id="GO:0006284">
    <property type="term" value="P:base-excision repair"/>
    <property type="evidence" value="ECO:0007669"/>
    <property type="project" value="TreeGrafter"/>
</dbReference>
<dbReference type="EMBL" id="VWMK01000016">
    <property type="protein sequence ID" value="KAA3761951.1"/>
    <property type="molecule type" value="Genomic_DNA"/>
</dbReference>
<dbReference type="FunFam" id="3.20.20.150:FF:000001">
    <property type="entry name" value="Probable endonuclease 4"/>
    <property type="match status" value="1"/>
</dbReference>
<evidence type="ECO:0000256" key="8">
    <source>
        <dbReference type="ARBA" id="ARBA00023204"/>
    </source>
</evidence>
<dbReference type="InterPro" id="IPR013022">
    <property type="entry name" value="Xyl_isomerase-like_TIM-brl"/>
</dbReference>
<dbReference type="HAMAP" id="MF_00152">
    <property type="entry name" value="Nfo"/>
    <property type="match status" value="1"/>
</dbReference>
<keyword evidence="3 9" id="KW-0479">Metal-binding</keyword>
<keyword evidence="6 9" id="KW-0378">Hydrolase</keyword>
<protein>
    <recommendedName>
        <fullName evidence="9">Probable endonuclease 4</fullName>
        <ecNumber evidence="9">3.1.21.2</ecNumber>
    </recommendedName>
    <alternativeName>
        <fullName evidence="9">Endodeoxyribonuclease IV</fullName>
    </alternativeName>
    <alternativeName>
        <fullName evidence="9">Endonuclease IV</fullName>
    </alternativeName>
</protein>
<feature type="binding site" evidence="9">
    <location>
        <position position="179"/>
    </location>
    <ligand>
        <name>Zn(2+)</name>
        <dbReference type="ChEBI" id="CHEBI:29105"/>
        <label>2</label>
    </ligand>
</feature>
<dbReference type="PANTHER" id="PTHR21445:SF0">
    <property type="entry name" value="APURINIC-APYRIMIDINIC ENDONUCLEASE"/>
    <property type="match status" value="1"/>
</dbReference>
<proteinExistence type="inferred from homology"/>
<dbReference type="PROSITE" id="PS00731">
    <property type="entry name" value="AP_NUCLEASE_F2_3"/>
    <property type="match status" value="1"/>
</dbReference>
<evidence type="ECO:0000256" key="9">
    <source>
        <dbReference type="HAMAP-Rule" id="MF_00152"/>
    </source>
</evidence>
<comment type="similarity">
    <text evidence="1 9">Belongs to the AP endonuclease 2 family.</text>
</comment>
<keyword evidence="8 9" id="KW-0234">DNA repair</keyword>
<evidence type="ECO:0000256" key="6">
    <source>
        <dbReference type="ARBA" id="ARBA00022801"/>
    </source>
</evidence>
<feature type="binding site" evidence="9">
    <location>
        <position position="229"/>
    </location>
    <ligand>
        <name>Zn(2+)</name>
        <dbReference type="ChEBI" id="CHEBI:29105"/>
        <label>3</label>
    </ligand>
</feature>
<feature type="binding site" evidence="9">
    <location>
        <position position="109"/>
    </location>
    <ligand>
        <name>Zn(2+)</name>
        <dbReference type="ChEBI" id="CHEBI:29105"/>
        <label>1</label>
    </ligand>
</feature>
<evidence type="ECO:0000256" key="7">
    <source>
        <dbReference type="ARBA" id="ARBA00022833"/>
    </source>
</evidence>